<dbReference type="InterPro" id="IPR051161">
    <property type="entry name" value="Mannose-6P_isomerase_type2"/>
</dbReference>
<protein>
    <recommendedName>
        <fullName evidence="2">mannose-1-phosphate guanylyltransferase</fullName>
        <ecNumber evidence="2">2.7.7.13</ecNumber>
    </recommendedName>
</protein>
<dbReference type="AlphaFoldDB" id="A0A1M6LBN7"/>
<reference evidence="11" key="1">
    <citation type="submission" date="2016-11" db="EMBL/GenBank/DDBJ databases">
        <authorList>
            <person name="Varghese N."/>
            <person name="Submissions S."/>
        </authorList>
    </citation>
    <scope>NUCLEOTIDE SEQUENCE [LARGE SCALE GENOMIC DNA]</scope>
    <source>
        <strain evidence="11">DSM 16057</strain>
    </source>
</reference>
<dbReference type="EMBL" id="FQZM01000049">
    <property type="protein sequence ID" value="SHJ68589.1"/>
    <property type="molecule type" value="Genomic_DNA"/>
</dbReference>
<gene>
    <name evidence="10" type="ORF">SAMN02745219_03105</name>
</gene>
<dbReference type="PANTHER" id="PTHR46390:SF1">
    <property type="entry name" value="MANNOSE-1-PHOSPHATE GUANYLYLTRANSFERASE"/>
    <property type="match status" value="1"/>
</dbReference>
<evidence type="ECO:0000256" key="1">
    <source>
        <dbReference type="ARBA" id="ARBA00006115"/>
    </source>
</evidence>
<dbReference type="Pfam" id="PF00483">
    <property type="entry name" value="NTP_transferase"/>
    <property type="match status" value="1"/>
</dbReference>
<dbReference type="EC" id="2.7.7.13" evidence="2"/>
<dbReference type="Gene3D" id="3.90.550.10">
    <property type="entry name" value="Spore Coat Polysaccharide Biosynthesis Protein SpsA, Chain A"/>
    <property type="match status" value="1"/>
</dbReference>
<comment type="catalytic activity">
    <reaction evidence="7">
        <text>alpha-D-mannose 1-phosphate + GTP + H(+) = GDP-alpha-D-mannose + diphosphate</text>
        <dbReference type="Rhea" id="RHEA:15229"/>
        <dbReference type="ChEBI" id="CHEBI:15378"/>
        <dbReference type="ChEBI" id="CHEBI:33019"/>
        <dbReference type="ChEBI" id="CHEBI:37565"/>
        <dbReference type="ChEBI" id="CHEBI:57527"/>
        <dbReference type="ChEBI" id="CHEBI:58409"/>
        <dbReference type="EC" id="2.7.7.13"/>
    </reaction>
</comment>
<dbReference type="InterPro" id="IPR049577">
    <property type="entry name" value="GMPP_N"/>
</dbReference>
<evidence type="ECO:0000256" key="2">
    <source>
        <dbReference type="ARBA" id="ARBA00012387"/>
    </source>
</evidence>
<evidence type="ECO:0000256" key="3">
    <source>
        <dbReference type="ARBA" id="ARBA00022679"/>
    </source>
</evidence>
<dbReference type="GO" id="GO:0005525">
    <property type="term" value="F:GTP binding"/>
    <property type="evidence" value="ECO:0007669"/>
    <property type="project" value="UniProtKB-KW"/>
</dbReference>
<keyword evidence="5" id="KW-0547">Nucleotide-binding</keyword>
<dbReference type="InterPro" id="IPR005835">
    <property type="entry name" value="NTP_transferase_dom"/>
</dbReference>
<evidence type="ECO:0000256" key="5">
    <source>
        <dbReference type="ARBA" id="ARBA00022741"/>
    </source>
</evidence>
<accession>A0A1M6LBN7</accession>
<dbReference type="PANTHER" id="PTHR46390">
    <property type="entry name" value="MANNOSE-1-PHOSPHATE GUANYLYLTRANSFERASE"/>
    <property type="match status" value="1"/>
</dbReference>
<evidence type="ECO:0000256" key="7">
    <source>
        <dbReference type="ARBA" id="ARBA00047343"/>
    </source>
</evidence>
<organism evidence="10 11">
    <name type="scientific">Desulfofundulus thermosubterraneus DSM 16057</name>
    <dbReference type="NCBI Taxonomy" id="1121432"/>
    <lineage>
        <taxon>Bacteria</taxon>
        <taxon>Bacillati</taxon>
        <taxon>Bacillota</taxon>
        <taxon>Clostridia</taxon>
        <taxon>Eubacteriales</taxon>
        <taxon>Peptococcaceae</taxon>
        <taxon>Desulfofundulus</taxon>
    </lineage>
</organism>
<feature type="domain" description="MannoseP isomerase/GMP-like beta-helix" evidence="9">
    <location>
        <begin position="294"/>
        <end position="349"/>
    </location>
</feature>
<proteinExistence type="inferred from homology"/>
<name>A0A1M6LBN7_9FIRM</name>
<dbReference type="SUPFAM" id="SSF53448">
    <property type="entry name" value="Nucleotide-diphospho-sugar transferases"/>
    <property type="match status" value="1"/>
</dbReference>
<evidence type="ECO:0000313" key="11">
    <source>
        <dbReference type="Proteomes" id="UP000184529"/>
    </source>
</evidence>
<dbReference type="SUPFAM" id="SSF159283">
    <property type="entry name" value="Guanosine diphospho-D-mannose pyrophosphorylase/mannose-6-phosphate isomerase linker domain"/>
    <property type="match status" value="1"/>
</dbReference>
<comment type="similarity">
    <text evidence="1">Belongs to the mannose-6-phosphate isomerase type 2 family.</text>
</comment>
<dbReference type="InterPro" id="IPR054566">
    <property type="entry name" value="ManC/GMP-like_b-helix"/>
</dbReference>
<keyword evidence="6" id="KW-0342">GTP-binding</keyword>
<evidence type="ECO:0000259" key="9">
    <source>
        <dbReference type="Pfam" id="PF22640"/>
    </source>
</evidence>
<evidence type="ECO:0000259" key="8">
    <source>
        <dbReference type="Pfam" id="PF00483"/>
    </source>
</evidence>
<dbReference type="Proteomes" id="UP000184529">
    <property type="component" value="Unassembled WGS sequence"/>
</dbReference>
<evidence type="ECO:0000313" key="10">
    <source>
        <dbReference type="EMBL" id="SHJ68589.1"/>
    </source>
</evidence>
<dbReference type="GO" id="GO:0004475">
    <property type="term" value="F:mannose-1-phosphate guanylyltransferase (GTP) activity"/>
    <property type="evidence" value="ECO:0007669"/>
    <property type="project" value="UniProtKB-EC"/>
</dbReference>
<keyword evidence="4 10" id="KW-0548">Nucleotidyltransferase</keyword>
<dbReference type="Pfam" id="PF22640">
    <property type="entry name" value="ManC_GMP_beta-helix"/>
    <property type="match status" value="1"/>
</dbReference>
<evidence type="ECO:0000256" key="4">
    <source>
        <dbReference type="ARBA" id="ARBA00022695"/>
    </source>
</evidence>
<keyword evidence="3 10" id="KW-0808">Transferase</keyword>
<feature type="domain" description="Nucleotidyl transferase" evidence="8">
    <location>
        <begin position="5"/>
        <end position="286"/>
    </location>
</feature>
<dbReference type="InterPro" id="IPR029044">
    <property type="entry name" value="Nucleotide-diphossugar_trans"/>
</dbReference>
<sequence>MRCSVVIMAGGSGERFWPYSRKEKPKQFLPVAGEGTLLQQAVRRARLLVPWSNIYIVTGCQYLGLVREQVPDLPPENLLVEPVGRDTAPCIALAASLLKARDPGTVMVVLPSDHMILDEKRFAEAIRDAVAVAKETKGLVTIGIRPTRPETGYGYIHVGPISRVEMGRALRVRKFTEKPDLETAMAFLASGEYLWNSGMFVWEVRAIQDALERYLPELACGMRPIAEAVGTASFDAVLAGHFPRLPRISIDYGVMEKADNVWAVPGDFGWDDLGTWTALERVAGKDADGNLVQGQAVLVDTRETIIRSDSGKLVVTFGLKDTLVVETPDVLLVADKKRAQDLKAVLNELRRQGLDRFLQRLTTPGPW</sequence>
<dbReference type="FunFam" id="3.90.550.10:FF:000046">
    <property type="entry name" value="Mannose-1-phosphate guanylyltransferase (GDP)"/>
    <property type="match status" value="1"/>
</dbReference>
<dbReference type="STRING" id="1121432.SAMN02745219_03105"/>
<evidence type="ECO:0000256" key="6">
    <source>
        <dbReference type="ARBA" id="ARBA00023134"/>
    </source>
</evidence>
<keyword evidence="11" id="KW-1185">Reference proteome</keyword>
<dbReference type="CDD" id="cd02509">
    <property type="entry name" value="GDP-M1P_Guanylyltransferase"/>
    <property type="match status" value="1"/>
</dbReference>
<dbReference type="RefSeq" id="WP_242656356.1">
    <property type="nucleotide sequence ID" value="NZ_FQZM01000049.1"/>
</dbReference>
<dbReference type="GO" id="GO:0009298">
    <property type="term" value="P:GDP-mannose biosynthetic process"/>
    <property type="evidence" value="ECO:0007669"/>
    <property type="project" value="TreeGrafter"/>
</dbReference>